<proteinExistence type="predicted"/>
<accession>A0A0U4EAN0</accession>
<gene>
    <name evidence="3" type="ORF">AOX59_02535</name>
</gene>
<evidence type="ECO:0000313" key="3">
    <source>
        <dbReference type="EMBL" id="ALX47577.1"/>
    </source>
</evidence>
<keyword evidence="4" id="KW-1185">Reference proteome</keyword>
<reference evidence="3 4" key="1">
    <citation type="submission" date="2016-01" db="EMBL/GenBank/DDBJ databases">
        <title>Complete genome sequence of strain Lentibacillus amyloliquefaciens LAM0015T isolated from saline sediment.</title>
        <authorList>
            <person name="Wang J.-L."/>
            <person name="He M.-X."/>
        </authorList>
    </citation>
    <scope>NUCLEOTIDE SEQUENCE [LARGE SCALE GENOMIC DNA]</scope>
    <source>
        <strain evidence="3 4">LAM0015</strain>
    </source>
</reference>
<sequence>MNNQGNVNYGIFLPLLNVYGDQKTIDCFTQEAMFDGWLKAESALARAEAEESIIPVEMAEKIEQAAHISSLDLKDFWEETRNVGYPIIPLVNRLAEVAGEAGKYVHWGATTQDIMDTGLILQIKSVLNRLEQLLTDLGNACATLCEQHAETIQAGRTHGQQAVPITFGFKVSVWLEEIQRHYLRLQEVKKRLLVGQLSGAAGTLATLGEKAPFVRKRYCNLLGLNEPQGPWHVARDIIVEFSNMEATISGTVQKIAKEIANLASTEIGEVFEF</sequence>
<evidence type="ECO:0000256" key="1">
    <source>
        <dbReference type="ARBA" id="ARBA00023239"/>
    </source>
</evidence>
<dbReference type="Gene3D" id="1.20.200.10">
    <property type="entry name" value="Fumarase/aspartase (Central domain)"/>
    <property type="match status" value="1"/>
</dbReference>
<dbReference type="EMBL" id="CP013862">
    <property type="protein sequence ID" value="ALX47577.1"/>
    <property type="molecule type" value="Genomic_DNA"/>
</dbReference>
<dbReference type="GO" id="GO:0070626">
    <property type="term" value="F:(S)-2-(5-amino-1-(5-phospho-D-ribosyl)imidazole-4-carboxamido) succinate lyase (fumarate-forming) activity"/>
    <property type="evidence" value="ECO:0007669"/>
    <property type="project" value="TreeGrafter"/>
</dbReference>
<dbReference type="GO" id="GO:0004018">
    <property type="term" value="F:N6-(1,2-dicarboxyethyl)AMP AMP-lyase (fumarate-forming) activity"/>
    <property type="evidence" value="ECO:0007669"/>
    <property type="project" value="TreeGrafter"/>
</dbReference>
<dbReference type="AlphaFoldDB" id="A0A0U4EAN0"/>
<dbReference type="InterPro" id="IPR008948">
    <property type="entry name" value="L-Aspartase-like"/>
</dbReference>
<dbReference type="Proteomes" id="UP000050331">
    <property type="component" value="Chromosome"/>
</dbReference>
<feature type="domain" description="Fumarate lyase N-terminal" evidence="2">
    <location>
        <begin position="24"/>
        <end position="271"/>
    </location>
</feature>
<name>A0A0U4EAN0_9BACI</name>
<dbReference type="Pfam" id="PF00206">
    <property type="entry name" value="Lyase_1"/>
    <property type="match status" value="1"/>
</dbReference>
<dbReference type="SUPFAM" id="SSF48557">
    <property type="entry name" value="L-aspartase-like"/>
    <property type="match status" value="1"/>
</dbReference>
<organism evidence="3 4">
    <name type="scientific">Lentibacillus amyloliquefaciens</name>
    <dbReference type="NCBI Taxonomy" id="1472767"/>
    <lineage>
        <taxon>Bacteria</taxon>
        <taxon>Bacillati</taxon>
        <taxon>Bacillota</taxon>
        <taxon>Bacilli</taxon>
        <taxon>Bacillales</taxon>
        <taxon>Bacillaceae</taxon>
        <taxon>Lentibacillus</taxon>
    </lineage>
</organism>
<dbReference type="STRING" id="1472767.AOX59_02535"/>
<dbReference type="InterPro" id="IPR000362">
    <property type="entry name" value="Fumarate_lyase_fam"/>
</dbReference>
<dbReference type="InterPro" id="IPR022761">
    <property type="entry name" value="Fumarate_lyase_N"/>
</dbReference>
<dbReference type="PRINTS" id="PR00149">
    <property type="entry name" value="FUMRATELYASE"/>
</dbReference>
<dbReference type="GO" id="GO:0044208">
    <property type="term" value="P:'de novo' AMP biosynthetic process"/>
    <property type="evidence" value="ECO:0007669"/>
    <property type="project" value="TreeGrafter"/>
</dbReference>
<dbReference type="KEGG" id="lao:AOX59_02535"/>
<evidence type="ECO:0000259" key="2">
    <source>
        <dbReference type="Pfam" id="PF00206"/>
    </source>
</evidence>
<dbReference type="GO" id="GO:0005829">
    <property type="term" value="C:cytosol"/>
    <property type="evidence" value="ECO:0007669"/>
    <property type="project" value="TreeGrafter"/>
</dbReference>
<dbReference type="PANTHER" id="PTHR43172:SF1">
    <property type="entry name" value="ADENYLOSUCCINATE LYASE"/>
    <property type="match status" value="1"/>
</dbReference>
<evidence type="ECO:0000313" key="4">
    <source>
        <dbReference type="Proteomes" id="UP000050331"/>
    </source>
</evidence>
<dbReference type="PANTHER" id="PTHR43172">
    <property type="entry name" value="ADENYLOSUCCINATE LYASE"/>
    <property type="match status" value="1"/>
</dbReference>
<keyword evidence="1" id="KW-0456">Lyase</keyword>
<protein>
    <recommendedName>
        <fullName evidence="2">Fumarate lyase N-terminal domain-containing protein</fullName>
    </recommendedName>
</protein>
<dbReference type="PRINTS" id="PR00145">
    <property type="entry name" value="ARGSUCLYASE"/>
</dbReference>